<dbReference type="KEGG" id="puv:PUV_04390"/>
<name>F8KWJ0_PARAV</name>
<feature type="domain" description="DUF4143" evidence="1">
    <location>
        <begin position="8"/>
        <end position="56"/>
    </location>
</feature>
<evidence type="ECO:0000259" key="1">
    <source>
        <dbReference type="Pfam" id="PF13635"/>
    </source>
</evidence>
<dbReference type="AlphaFoldDB" id="F8KWJ0"/>
<dbReference type="HOGENOM" id="CLU_2317647_0_0_0"/>
<organism evidence="2 3">
    <name type="scientific">Parachlamydia acanthamoebae (strain UV7)</name>
    <dbReference type="NCBI Taxonomy" id="765952"/>
    <lineage>
        <taxon>Bacteria</taxon>
        <taxon>Pseudomonadati</taxon>
        <taxon>Chlamydiota</taxon>
        <taxon>Chlamydiia</taxon>
        <taxon>Parachlamydiales</taxon>
        <taxon>Parachlamydiaceae</taxon>
        <taxon>Parachlamydia</taxon>
    </lineage>
</organism>
<dbReference type="PANTHER" id="PTHR33295">
    <property type="entry name" value="ATPASE"/>
    <property type="match status" value="1"/>
</dbReference>
<evidence type="ECO:0000313" key="2">
    <source>
        <dbReference type="EMBL" id="CCB85389.1"/>
    </source>
</evidence>
<dbReference type="eggNOG" id="COG1373">
    <property type="taxonomic scope" value="Bacteria"/>
</dbReference>
<keyword evidence="3" id="KW-1185">Reference proteome</keyword>
<proteinExistence type="predicted"/>
<dbReference type="PANTHER" id="PTHR33295:SF8">
    <property type="entry name" value="AAA+ ATPASE DOMAIN-CONTAINING PROTEIN"/>
    <property type="match status" value="1"/>
</dbReference>
<dbReference type="EMBL" id="FR872580">
    <property type="protein sequence ID" value="CCB85389.1"/>
    <property type="molecule type" value="Genomic_DNA"/>
</dbReference>
<dbReference type="Pfam" id="PF13635">
    <property type="entry name" value="DUF4143"/>
    <property type="match status" value="1"/>
</dbReference>
<dbReference type="InterPro" id="IPR025420">
    <property type="entry name" value="DUF4143"/>
</dbReference>
<evidence type="ECO:0000313" key="3">
    <source>
        <dbReference type="Proteomes" id="UP000000495"/>
    </source>
</evidence>
<gene>
    <name evidence="2" type="ordered locus">PUV_04390</name>
</gene>
<reference evidence="2 3" key="2">
    <citation type="journal article" date="2011" name="Mol. Biol. Evol.">
        <title>Unity in variety--the pan-genome of the Chlamydiae.</title>
        <authorList>
            <person name="Collingro A."/>
            <person name="Tischler P."/>
            <person name="Weinmaier T."/>
            <person name="Penz T."/>
            <person name="Heinz E."/>
            <person name="Brunham R.C."/>
            <person name="Read T.D."/>
            <person name="Bavoil P.M."/>
            <person name="Sachse K."/>
            <person name="Kahane S."/>
            <person name="Friedman M.G."/>
            <person name="Rattei T."/>
            <person name="Myers G.S."/>
            <person name="Horn M."/>
        </authorList>
    </citation>
    <scope>NUCLEOTIDE SEQUENCE [LARGE SCALE GENOMIC DNA]</scope>
    <source>
        <strain evidence="3">UV7</strain>
    </source>
</reference>
<dbReference type="STRING" id="765952.PUV_04390"/>
<dbReference type="Proteomes" id="UP000000495">
    <property type="component" value="Chromosome"/>
</dbReference>
<reference key="1">
    <citation type="journal article" date="2011" name="Mol. Biol. Evol.">
        <title>Unity in variety -- the pan-genome of the Chlamydiae.</title>
        <authorList>
            <person name="Collingro A."/>
            <person name="Tischler P."/>
            <person name="Weinmaier T."/>
            <person name="Penz T."/>
            <person name="Heinz E."/>
            <person name="Brunham R.C."/>
            <person name="Read T.D."/>
            <person name="Bavoil P.M."/>
            <person name="Sachse K."/>
            <person name="Kahane S."/>
            <person name="Friedman M.G."/>
            <person name="Rattei T."/>
            <person name="Myers G.S.A."/>
            <person name="Horn M."/>
        </authorList>
    </citation>
    <scope>NUCLEOTIDE SEQUENCE</scope>
    <source>
        <strain>UV7</strain>
    </source>
</reference>
<protein>
    <recommendedName>
        <fullName evidence="1">DUF4143 domain-containing protein</fullName>
    </recommendedName>
</protein>
<accession>F8KWJ0</accession>
<sequence length="99" mass="11936">MHTFNLSLNFGKLLENQVYLDLRRQKKEIFYYSTSEGYEIDFITKVREGQFEMIQVVWDKSDPLTFEREERALISAEKELGIKGRMIDYETYLKSFQTF</sequence>